<keyword evidence="1" id="KW-1133">Transmembrane helix</keyword>
<proteinExistence type="predicted"/>
<protein>
    <recommendedName>
        <fullName evidence="4">MSHA biogenesis protein MshK</fullName>
    </recommendedName>
</protein>
<keyword evidence="3" id="KW-1185">Reference proteome</keyword>
<name>A0ABW1AXG9_9RHOO</name>
<evidence type="ECO:0000256" key="1">
    <source>
        <dbReference type="SAM" id="Phobius"/>
    </source>
</evidence>
<sequence length="147" mass="15586">MIYKDFALTFGCPSAMIQALSTSSAGSPGLALRRFLSRFVRPLATFAVAASLSALLAGAAFAGVPRMFPPEAKKMKMVFAGNGAVAVGDKAMKLSPGALIRDAENRLVLQGAVRGEYQVRAIVDMYGQVGRVWILTPEEIAAPEPKQ</sequence>
<dbReference type="RefSeq" id="WP_232516509.1">
    <property type="nucleotide sequence ID" value="NZ_JBHSOG010000102.1"/>
</dbReference>
<accession>A0ABW1AXG9</accession>
<evidence type="ECO:0008006" key="4">
    <source>
        <dbReference type="Google" id="ProtNLM"/>
    </source>
</evidence>
<dbReference type="Proteomes" id="UP001595974">
    <property type="component" value="Unassembled WGS sequence"/>
</dbReference>
<feature type="transmembrane region" description="Helical" evidence="1">
    <location>
        <begin position="43"/>
        <end position="68"/>
    </location>
</feature>
<gene>
    <name evidence="2" type="ORF">ACFPTN_21405</name>
</gene>
<dbReference type="EMBL" id="JBHSOG010000102">
    <property type="protein sequence ID" value="MFC5771945.1"/>
    <property type="molecule type" value="Genomic_DNA"/>
</dbReference>
<keyword evidence="1" id="KW-0472">Membrane</keyword>
<evidence type="ECO:0000313" key="2">
    <source>
        <dbReference type="EMBL" id="MFC5771945.1"/>
    </source>
</evidence>
<keyword evidence="1" id="KW-0812">Transmembrane</keyword>
<organism evidence="2 3">
    <name type="scientific">Thauera sinica</name>
    <dbReference type="NCBI Taxonomy" id="2665146"/>
    <lineage>
        <taxon>Bacteria</taxon>
        <taxon>Pseudomonadati</taxon>
        <taxon>Pseudomonadota</taxon>
        <taxon>Betaproteobacteria</taxon>
        <taxon>Rhodocyclales</taxon>
        <taxon>Zoogloeaceae</taxon>
        <taxon>Thauera</taxon>
    </lineage>
</organism>
<evidence type="ECO:0000313" key="3">
    <source>
        <dbReference type="Proteomes" id="UP001595974"/>
    </source>
</evidence>
<comment type="caution">
    <text evidence="2">The sequence shown here is derived from an EMBL/GenBank/DDBJ whole genome shotgun (WGS) entry which is preliminary data.</text>
</comment>
<reference evidence="3" key="1">
    <citation type="journal article" date="2019" name="Int. J. Syst. Evol. Microbiol.">
        <title>The Global Catalogue of Microorganisms (GCM) 10K type strain sequencing project: providing services to taxonomists for standard genome sequencing and annotation.</title>
        <authorList>
            <consortium name="The Broad Institute Genomics Platform"/>
            <consortium name="The Broad Institute Genome Sequencing Center for Infectious Disease"/>
            <person name="Wu L."/>
            <person name="Ma J."/>
        </authorList>
    </citation>
    <scope>NUCLEOTIDE SEQUENCE [LARGE SCALE GENOMIC DNA]</scope>
    <source>
        <strain evidence="3">SHR3</strain>
    </source>
</reference>